<gene>
    <name evidence="1" type="ORF">EYZ11_010134</name>
</gene>
<dbReference type="VEuPathDB" id="FungiDB:EYZ11_010134"/>
<evidence type="ECO:0000313" key="1">
    <source>
        <dbReference type="EMBL" id="THC90393.1"/>
    </source>
</evidence>
<dbReference type="Proteomes" id="UP000308092">
    <property type="component" value="Unassembled WGS sequence"/>
</dbReference>
<dbReference type="EMBL" id="SOSA01000525">
    <property type="protein sequence ID" value="THC90393.1"/>
    <property type="molecule type" value="Genomic_DNA"/>
</dbReference>
<evidence type="ECO:0000313" key="2">
    <source>
        <dbReference type="Proteomes" id="UP000308092"/>
    </source>
</evidence>
<reference evidence="1 2" key="1">
    <citation type="submission" date="2019-03" db="EMBL/GenBank/DDBJ databases">
        <title>The genome sequence of a newly discovered highly antifungal drug resistant Aspergillus species, Aspergillus tanneri NIH 1004.</title>
        <authorList>
            <person name="Mounaud S."/>
            <person name="Singh I."/>
            <person name="Joardar V."/>
            <person name="Pakala S."/>
            <person name="Pakala S."/>
            <person name="Venepally P."/>
            <person name="Hoover J."/>
            <person name="Nierman W."/>
            <person name="Chung J."/>
            <person name="Losada L."/>
        </authorList>
    </citation>
    <scope>NUCLEOTIDE SEQUENCE [LARGE SCALE GENOMIC DNA]</scope>
    <source>
        <strain evidence="1 2">NIH1004</strain>
    </source>
</reference>
<dbReference type="AlphaFoldDB" id="A0A4S3J634"/>
<sequence>MSKSLVFNKPLMGSGTDIKFHMWGNYNK</sequence>
<name>A0A4S3J634_9EURO</name>
<accession>A0A4S3J634</accession>
<keyword evidence="2" id="KW-1185">Reference proteome</keyword>
<organism evidence="1 2">
    <name type="scientific">Aspergillus tanneri</name>
    <dbReference type="NCBI Taxonomy" id="1220188"/>
    <lineage>
        <taxon>Eukaryota</taxon>
        <taxon>Fungi</taxon>
        <taxon>Dikarya</taxon>
        <taxon>Ascomycota</taxon>
        <taxon>Pezizomycotina</taxon>
        <taxon>Eurotiomycetes</taxon>
        <taxon>Eurotiomycetidae</taxon>
        <taxon>Eurotiales</taxon>
        <taxon>Aspergillaceae</taxon>
        <taxon>Aspergillus</taxon>
        <taxon>Aspergillus subgen. Circumdati</taxon>
    </lineage>
</organism>
<comment type="caution">
    <text evidence="1">The sequence shown here is derived from an EMBL/GenBank/DDBJ whole genome shotgun (WGS) entry which is preliminary data.</text>
</comment>
<proteinExistence type="predicted"/>
<protein>
    <submittedName>
        <fullName evidence="1">Uncharacterized protein</fullName>
    </submittedName>
</protein>